<comment type="caution">
    <text evidence="11">The sequence shown here is derived from an EMBL/GenBank/DDBJ whole genome shotgun (WGS) entry which is preliminary data.</text>
</comment>
<dbReference type="InterPro" id="IPR050366">
    <property type="entry name" value="BP-dependent_transpt_permease"/>
</dbReference>
<organism evidence="11 12">
    <name type="scientific">Vibrio ishigakensis</name>
    <dbReference type="NCBI Taxonomy" id="1481914"/>
    <lineage>
        <taxon>Bacteria</taxon>
        <taxon>Pseudomonadati</taxon>
        <taxon>Pseudomonadota</taxon>
        <taxon>Gammaproteobacteria</taxon>
        <taxon>Vibrionales</taxon>
        <taxon>Vibrionaceae</taxon>
        <taxon>Vibrio</taxon>
    </lineage>
</organism>
<evidence type="ECO:0000313" key="11">
    <source>
        <dbReference type="EMBL" id="GAM59660.1"/>
    </source>
</evidence>
<feature type="transmembrane region" description="Helical" evidence="9">
    <location>
        <begin position="28"/>
        <end position="50"/>
    </location>
</feature>
<reference evidence="11 12" key="2">
    <citation type="submission" date="2015-01" db="EMBL/GenBank/DDBJ databases">
        <authorList>
            <consortium name="NBRP consortium"/>
            <person name="Sawabe T."/>
            <person name="Meirelles P."/>
            <person name="Feng G."/>
            <person name="Sayaka M."/>
            <person name="Hattori M."/>
            <person name="Ohkuma M."/>
        </authorList>
    </citation>
    <scope>NUCLEOTIDE SEQUENCE [LARGE SCALE GENOMIC DNA]</scope>
    <source>
        <strain evidence="12">JCM 19231</strain>
    </source>
</reference>
<gene>
    <name evidence="11" type="ORF">JCM19231_20</name>
</gene>
<evidence type="ECO:0000256" key="3">
    <source>
        <dbReference type="ARBA" id="ARBA00022475"/>
    </source>
</evidence>
<keyword evidence="2 9" id="KW-0813">Transport</keyword>
<evidence type="ECO:0000256" key="1">
    <source>
        <dbReference type="ARBA" id="ARBA00004429"/>
    </source>
</evidence>
<keyword evidence="7 9" id="KW-0472">Membrane</keyword>
<dbReference type="EMBL" id="BBRZ01000188">
    <property type="protein sequence ID" value="GAM59660.1"/>
    <property type="molecule type" value="Genomic_DNA"/>
</dbReference>
<dbReference type="Pfam" id="PF12911">
    <property type="entry name" value="OppC_N"/>
    <property type="match status" value="1"/>
</dbReference>
<keyword evidence="5 9" id="KW-0812">Transmembrane</keyword>
<accession>A0A0B8NYP0</accession>
<dbReference type="GO" id="GO:0055085">
    <property type="term" value="P:transmembrane transport"/>
    <property type="evidence" value="ECO:0007669"/>
    <property type="project" value="InterPro"/>
</dbReference>
<comment type="similarity">
    <text evidence="8">Belongs to the binding-protein-dependent transport system permease family. OppBC subfamily.</text>
</comment>
<evidence type="ECO:0000256" key="8">
    <source>
        <dbReference type="ARBA" id="ARBA00024202"/>
    </source>
</evidence>
<protein>
    <submittedName>
        <fullName evidence="11">Peptide transport system permease protein</fullName>
    </submittedName>
</protein>
<evidence type="ECO:0000259" key="10">
    <source>
        <dbReference type="PROSITE" id="PS50928"/>
    </source>
</evidence>
<dbReference type="PROSITE" id="PS50928">
    <property type="entry name" value="ABC_TM1"/>
    <property type="match status" value="1"/>
</dbReference>
<evidence type="ECO:0000256" key="5">
    <source>
        <dbReference type="ARBA" id="ARBA00022692"/>
    </source>
</evidence>
<dbReference type="Gene3D" id="1.10.3720.10">
    <property type="entry name" value="MetI-like"/>
    <property type="match status" value="1"/>
</dbReference>
<proteinExistence type="inferred from homology"/>
<dbReference type="PANTHER" id="PTHR43386:SF5">
    <property type="entry name" value="PUTRESCINE EXPORT SYSTEM PERMEASE PROTEIN SAPC"/>
    <property type="match status" value="1"/>
</dbReference>
<dbReference type="InterPro" id="IPR025966">
    <property type="entry name" value="OppC_N"/>
</dbReference>
<evidence type="ECO:0000256" key="6">
    <source>
        <dbReference type="ARBA" id="ARBA00022989"/>
    </source>
</evidence>
<evidence type="ECO:0000256" key="9">
    <source>
        <dbReference type="RuleBase" id="RU363032"/>
    </source>
</evidence>
<keyword evidence="4" id="KW-0997">Cell inner membrane</keyword>
<keyword evidence="12" id="KW-1185">Reference proteome</keyword>
<feature type="domain" description="ABC transmembrane type-1" evidence="10">
    <location>
        <begin position="98"/>
        <end position="254"/>
    </location>
</feature>
<feature type="transmembrane region" description="Helical" evidence="9">
    <location>
        <begin position="98"/>
        <end position="122"/>
    </location>
</feature>
<keyword evidence="3" id="KW-1003">Cell membrane</keyword>
<dbReference type="AlphaFoldDB" id="A0A0B8NYP0"/>
<name>A0A0B8NYP0_9VIBR</name>
<evidence type="ECO:0000256" key="7">
    <source>
        <dbReference type="ARBA" id="ARBA00023136"/>
    </source>
</evidence>
<dbReference type="CDD" id="cd06261">
    <property type="entry name" value="TM_PBP2"/>
    <property type="match status" value="1"/>
</dbReference>
<dbReference type="InterPro" id="IPR000515">
    <property type="entry name" value="MetI-like"/>
</dbReference>
<dbReference type="SUPFAM" id="SSF161098">
    <property type="entry name" value="MetI-like"/>
    <property type="match status" value="1"/>
</dbReference>
<keyword evidence="6 9" id="KW-1133">Transmembrane helix</keyword>
<evidence type="ECO:0000256" key="2">
    <source>
        <dbReference type="ARBA" id="ARBA00022448"/>
    </source>
</evidence>
<evidence type="ECO:0000313" key="12">
    <source>
        <dbReference type="Proteomes" id="UP000031671"/>
    </source>
</evidence>
<dbReference type="GO" id="GO:0005886">
    <property type="term" value="C:plasma membrane"/>
    <property type="evidence" value="ECO:0007669"/>
    <property type="project" value="UniProtKB-SubCell"/>
</dbReference>
<reference evidence="11 12" key="1">
    <citation type="submission" date="2015-01" db="EMBL/GenBank/DDBJ databases">
        <title>Vibrio sp. C1 JCM 19231 whole genome shotgun sequence.</title>
        <authorList>
            <person name="Sawabe T."/>
            <person name="Meirelles P."/>
            <person name="Feng G."/>
            <person name="Sayaka M."/>
            <person name="Hattori M."/>
            <person name="Ohkuma M."/>
        </authorList>
    </citation>
    <scope>NUCLEOTIDE SEQUENCE [LARGE SCALE GENOMIC DNA]</scope>
    <source>
        <strain evidence="12">JCM 19231</strain>
    </source>
</reference>
<dbReference type="PANTHER" id="PTHR43386">
    <property type="entry name" value="OLIGOPEPTIDE TRANSPORT SYSTEM PERMEASE PROTEIN APPC"/>
    <property type="match status" value="1"/>
</dbReference>
<dbReference type="InterPro" id="IPR035906">
    <property type="entry name" value="MetI-like_sf"/>
</dbReference>
<feature type="transmembrane region" description="Helical" evidence="9">
    <location>
        <begin position="143"/>
        <end position="169"/>
    </location>
</feature>
<feature type="transmembrane region" description="Helical" evidence="9">
    <location>
        <begin position="200"/>
        <end position="228"/>
    </location>
</feature>
<sequence>MLNTSVYLEENIPTQRERFWRHFRSNNLAMFGLWNLGVIALITLTATFIAPHDPIAQSSVLLQPPSWAKEGAIEYFLGTDDLGRDILSRLLIGSQVTIGSAVLITIIAAIVGSIIGALAGMTRGLLSSILNHLLDVVMSIPSLLLALIFIAFLGTGMVPVMLAICLALVPRFIRSAYQAIHNEVEKDYIMSAKLDGADNWYLLTVSILPNILAAFAAEFTFALTIAILDITALGFLGLGAQAPSLNGALSWVTL</sequence>
<comment type="subcellular location">
    <subcellularLocation>
        <location evidence="1">Cell inner membrane</location>
        <topology evidence="1">Multi-pass membrane protein</topology>
    </subcellularLocation>
    <subcellularLocation>
        <location evidence="9">Cell membrane</location>
        <topology evidence="9">Multi-pass membrane protein</topology>
    </subcellularLocation>
</comment>
<evidence type="ECO:0000256" key="4">
    <source>
        <dbReference type="ARBA" id="ARBA00022519"/>
    </source>
</evidence>
<dbReference type="Proteomes" id="UP000031671">
    <property type="component" value="Unassembled WGS sequence"/>
</dbReference>
<dbReference type="Pfam" id="PF00528">
    <property type="entry name" value="BPD_transp_1"/>
    <property type="match status" value="1"/>
</dbReference>